<reference evidence="1 2" key="1">
    <citation type="submission" date="2018-10" db="EMBL/GenBank/DDBJ databases">
        <authorList>
            <person name="Ekblom R."/>
            <person name="Jareborg N."/>
        </authorList>
    </citation>
    <scope>NUCLEOTIDE SEQUENCE [LARGE SCALE GENOMIC DNA]</scope>
    <source>
        <tissue evidence="1">Muscle</tissue>
    </source>
</reference>
<sequence length="132" mass="14453">MSIWAPRSLCGLSSIGMCSFTRIRSAQAPLPPVLLLSLSSPCESAVICLFLVSLFPSFRLCVSASGSSSVLSCWLYLPLFVFLQLPHSLTVSLNLWSLVFPELGNLGWEPSALFQDLSMCEVYSSPSLFVER</sequence>
<comment type="caution">
    <text evidence="1">The sequence shown here is derived from an EMBL/GenBank/DDBJ whole genome shotgun (WGS) entry which is preliminary data.</text>
</comment>
<proteinExistence type="predicted"/>
<dbReference type="AlphaFoldDB" id="A0A9X9MBR4"/>
<evidence type="ECO:0000313" key="2">
    <source>
        <dbReference type="Proteomes" id="UP000269945"/>
    </source>
</evidence>
<accession>A0A9X9MBR4</accession>
<protein>
    <submittedName>
        <fullName evidence="1">Uncharacterized protein</fullName>
    </submittedName>
</protein>
<name>A0A9X9MBR4_GULGU</name>
<gene>
    <name evidence="1" type="ORF">BN2614_LOCUS1</name>
</gene>
<dbReference type="EMBL" id="CYRY02045936">
    <property type="protein sequence ID" value="VCX41466.1"/>
    <property type="molecule type" value="Genomic_DNA"/>
</dbReference>
<keyword evidence="2" id="KW-1185">Reference proteome</keyword>
<evidence type="ECO:0000313" key="1">
    <source>
        <dbReference type="EMBL" id="VCX41466.1"/>
    </source>
</evidence>
<organism evidence="1 2">
    <name type="scientific">Gulo gulo</name>
    <name type="common">Wolverine</name>
    <name type="synonym">Gluton</name>
    <dbReference type="NCBI Taxonomy" id="48420"/>
    <lineage>
        <taxon>Eukaryota</taxon>
        <taxon>Metazoa</taxon>
        <taxon>Chordata</taxon>
        <taxon>Craniata</taxon>
        <taxon>Vertebrata</taxon>
        <taxon>Euteleostomi</taxon>
        <taxon>Mammalia</taxon>
        <taxon>Eutheria</taxon>
        <taxon>Laurasiatheria</taxon>
        <taxon>Carnivora</taxon>
        <taxon>Caniformia</taxon>
        <taxon>Musteloidea</taxon>
        <taxon>Mustelidae</taxon>
        <taxon>Guloninae</taxon>
        <taxon>Gulo</taxon>
    </lineage>
</organism>
<dbReference type="Proteomes" id="UP000269945">
    <property type="component" value="Unassembled WGS sequence"/>
</dbReference>